<evidence type="ECO:0000313" key="2">
    <source>
        <dbReference type="EMBL" id="NKY96571.1"/>
    </source>
</evidence>
<organism evidence="2 3">
    <name type="scientific">Nocardiopsis alborubida</name>
    <dbReference type="NCBI Taxonomy" id="146802"/>
    <lineage>
        <taxon>Bacteria</taxon>
        <taxon>Bacillati</taxon>
        <taxon>Actinomycetota</taxon>
        <taxon>Actinomycetes</taxon>
        <taxon>Streptosporangiales</taxon>
        <taxon>Nocardiopsidaceae</taxon>
        <taxon>Nocardiopsis</taxon>
    </lineage>
</organism>
<protein>
    <submittedName>
        <fullName evidence="2">Uncharacterized protein</fullName>
    </submittedName>
</protein>
<dbReference type="AlphaFoldDB" id="A0A7X6M8B0"/>
<keyword evidence="3" id="KW-1185">Reference proteome</keyword>
<name>A0A7X6M8B0_9ACTN</name>
<dbReference type="Proteomes" id="UP000553209">
    <property type="component" value="Unassembled WGS sequence"/>
</dbReference>
<comment type="caution">
    <text evidence="2">The sequence shown here is derived from an EMBL/GenBank/DDBJ whole genome shotgun (WGS) entry which is preliminary data.</text>
</comment>
<reference evidence="2 3" key="1">
    <citation type="submission" date="2020-04" db="EMBL/GenBank/DDBJ databases">
        <title>MicrobeNet Type strains.</title>
        <authorList>
            <person name="Nicholson A.C."/>
        </authorList>
    </citation>
    <scope>NUCLEOTIDE SEQUENCE [LARGE SCALE GENOMIC DNA]</scope>
    <source>
        <strain evidence="2 3">ATCC 23612</strain>
    </source>
</reference>
<sequence>MSLHIEAVQNPTVSKTTEDKFAEETGGQYEGEGDDEILVLSYDEAVTIEGDLEQFARNVWAAVFGQQPNPPNGQLPLDPAEPHPCPVEYGVTWAIEQDGMSPIEAAIAVWREFFRGGPLQPSANESCVFTVVDGDRRVDIDLSDEHFAPYFD</sequence>
<dbReference type="EMBL" id="JAAXPG010000002">
    <property type="protein sequence ID" value="NKY96571.1"/>
    <property type="molecule type" value="Genomic_DNA"/>
</dbReference>
<evidence type="ECO:0000313" key="3">
    <source>
        <dbReference type="Proteomes" id="UP000553209"/>
    </source>
</evidence>
<proteinExistence type="predicted"/>
<dbReference type="RefSeq" id="WP_061079988.1">
    <property type="nucleotide sequence ID" value="NZ_JAAXPG010000002.1"/>
</dbReference>
<evidence type="ECO:0000256" key="1">
    <source>
        <dbReference type="SAM" id="MobiDB-lite"/>
    </source>
</evidence>
<feature type="region of interest" description="Disordered" evidence="1">
    <location>
        <begin position="1"/>
        <end position="29"/>
    </location>
</feature>
<accession>A0A7X6M8B0</accession>
<gene>
    <name evidence="2" type="ORF">HGB44_02625</name>
</gene>